<dbReference type="NCBIfam" id="TIGR00871">
    <property type="entry name" value="zwf"/>
    <property type="match status" value="1"/>
</dbReference>
<comment type="catalytic activity">
    <reaction evidence="7">
        <text>D-glucose 6-phosphate + NADP(+) = 6-phospho-D-glucono-1,5-lactone + NADPH + H(+)</text>
        <dbReference type="Rhea" id="RHEA:15841"/>
        <dbReference type="ChEBI" id="CHEBI:15378"/>
        <dbReference type="ChEBI" id="CHEBI:57783"/>
        <dbReference type="ChEBI" id="CHEBI:57955"/>
        <dbReference type="ChEBI" id="CHEBI:58349"/>
        <dbReference type="ChEBI" id="CHEBI:61548"/>
        <dbReference type="EC" id="1.1.1.49"/>
    </reaction>
</comment>
<dbReference type="PIRSF" id="PIRSF000110">
    <property type="entry name" value="G6PD"/>
    <property type="match status" value="1"/>
</dbReference>
<dbReference type="Proteomes" id="UP000653674">
    <property type="component" value="Unassembled WGS sequence"/>
</dbReference>
<feature type="binding site" evidence="7">
    <location>
        <position position="49"/>
    </location>
    <ligand>
        <name>NADP(+)</name>
        <dbReference type="ChEBI" id="CHEBI:58349"/>
    </ligand>
</feature>
<comment type="function">
    <text evidence="7">Catalyzes the oxidation of glucose 6-phosphate to 6-phosphogluconolactone.</text>
</comment>
<proteinExistence type="inferred from homology"/>
<feature type="active site" description="Proton acceptor" evidence="7">
    <location>
        <position position="241"/>
    </location>
</feature>
<dbReference type="GO" id="GO:0009051">
    <property type="term" value="P:pentose-phosphate shunt, oxidative branch"/>
    <property type="evidence" value="ECO:0007669"/>
    <property type="project" value="TreeGrafter"/>
</dbReference>
<evidence type="ECO:0000256" key="7">
    <source>
        <dbReference type="HAMAP-Rule" id="MF_00966"/>
    </source>
</evidence>
<comment type="similarity">
    <text evidence="2 7">Belongs to the glucose-6-phosphate dehydrogenase family.</text>
</comment>
<dbReference type="EMBL" id="BONU01000007">
    <property type="protein sequence ID" value="GIG73160.1"/>
    <property type="molecule type" value="Genomic_DNA"/>
</dbReference>
<evidence type="ECO:0000256" key="4">
    <source>
        <dbReference type="ARBA" id="ARBA00022857"/>
    </source>
</evidence>
<dbReference type="Gene3D" id="3.30.360.10">
    <property type="entry name" value="Dihydrodipicolinate Reductase, domain 2"/>
    <property type="match status" value="1"/>
</dbReference>
<evidence type="ECO:0000313" key="10">
    <source>
        <dbReference type="EMBL" id="GIG73160.1"/>
    </source>
</evidence>
<comment type="pathway">
    <text evidence="1 7">Carbohydrate degradation; pentose phosphate pathway; D-ribulose 5-phosphate from D-glucose 6-phosphate (oxidative stage): step 1/3.</text>
</comment>
<feature type="binding site" evidence="7">
    <location>
        <position position="179"/>
    </location>
    <ligand>
        <name>substrate</name>
    </ligand>
</feature>
<dbReference type="Pfam" id="PF00479">
    <property type="entry name" value="G6PD_N"/>
    <property type="match status" value="1"/>
</dbReference>
<dbReference type="HAMAP" id="MF_00966">
    <property type="entry name" value="G6PD"/>
    <property type="match status" value="1"/>
</dbReference>
<evidence type="ECO:0000256" key="1">
    <source>
        <dbReference type="ARBA" id="ARBA00004937"/>
    </source>
</evidence>
<keyword evidence="4 7" id="KW-0521">NADP</keyword>
<dbReference type="InterPro" id="IPR022675">
    <property type="entry name" value="G6P_DH_C"/>
</dbReference>
<dbReference type="AlphaFoldDB" id="A0A8J3LLY2"/>
<feature type="domain" description="Glucose-6-phosphate dehydrogenase NAD-binding" evidence="8">
    <location>
        <begin position="12"/>
        <end position="188"/>
    </location>
</feature>
<reference evidence="10" key="1">
    <citation type="submission" date="2021-01" db="EMBL/GenBank/DDBJ databases">
        <title>Whole genome shotgun sequence of Planosporangium flavigriseum NBRC 105377.</title>
        <authorList>
            <person name="Komaki H."/>
            <person name="Tamura T."/>
        </authorList>
    </citation>
    <scope>NUCLEOTIDE SEQUENCE</scope>
    <source>
        <strain evidence="10">NBRC 105377</strain>
    </source>
</reference>
<dbReference type="InterPro" id="IPR001282">
    <property type="entry name" value="G6P_DH"/>
</dbReference>
<gene>
    <name evidence="10" type="primary">zwf_1</name>
    <name evidence="7" type="synonym">zwf</name>
    <name evidence="10" type="ORF">Pfl04_15640</name>
</gene>
<evidence type="ECO:0000256" key="3">
    <source>
        <dbReference type="ARBA" id="ARBA00022526"/>
    </source>
</evidence>
<dbReference type="GO" id="GO:0050661">
    <property type="term" value="F:NADP binding"/>
    <property type="evidence" value="ECO:0007669"/>
    <property type="project" value="UniProtKB-UniRule"/>
</dbReference>
<feature type="domain" description="Glucose-6-phosphate dehydrogenase C-terminal" evidence="9">
    <location>
        <begin position="190"/>
        <end position="487"/>
    </location>
</feature>
<name>A0A8J3LLY2_9ACTN</name>
<feature type="binding site" evidence="7">
    <location>
        <position position="149"/>
    </location>
    <ligand>
        <name>NADP(+)</name>
        <dbReference type="ChEBI" id="CHEBI:58349"/>
    </ligand>
</feature>
<evidence type="ECO:0000313" key="11">
    <source>
        <dbReference type="Proteomes" id="UP000653674"/>
    </source>
</evidence>
<dbReference type="InterPro" id="IPR019796">
    <property type="entry name" value="G6P_DH_AS"/>
</dbReference>
<keyword evidence="5 7" id="KW-0560">Oxidoreductase</keyword>
<dbReference type="Gene3D" id="3.40.50.720">
    <property type="entry name" value="NAD(P)-binding Rossmann-like Domain"/>
    <property type="match status" value="1"/>
</dbReference>
<feature type="binding site" evidence="7">
    <location>
        <position position="217"/>
    </location>
    <ligand>
        <name>substrate</name>
    </ligand>
</feature>
<dbReference type="Pfam" id="PF02781">
    <property type="entry name" value="G6PD_C"/>
    <property type="match status" value="1"/>
</dbReference>
<dbReference type="GO" id="GO:0005829">
    <property type="term" value="C:cytosol"/>
    <property type="evidence" value="ECO:0007669"/>
    <property type="project" value="TreeGrafter"/>
</dbReference>
<organism evidence="10 11">
    <name type="scientific">Planosporangium flavigriseum</name>
    <dbReference type="NCBI Taxonomy" id="373681"/>
    <lineage>
        <taxon>Bacteria</taxon>
        <taxon>Bacillati</taxon>
        <taxon>Actinomycetota</taxon>
        <taxon>Actinomycetes</taxon>
        <taxon>Micromonosporales</taxon>
        <taxon>Micromonosporaceae</taxon>
        <taxon>Planosporangium</taxon>
    </lineage>
</organism>
<dbReference type="PROSITE" id="PS00069">
    <property type="entry name" value="G6P_DEHYDROGENASE"/>
    <property type="match status" value="1"/>
</dbReference>
<dbReference type="PRINTS" id="PR00079">
    <property type="entry name" value="G6PDHDRGNASE"/>
</dbReference>
<evidence type="ECO:0000256" key="5">
    <source>
        <dbReference type="ARBA" id="ARBA00023002"/>
    </source>
</evidence>
<keyword evidence="11" id="KW-1185">Reference proteome</keyword>
<feature type="binding site" evidence="7">
    <location>
        <position position="340"/>
    </location>
    <ligand>
        <name>substrate</name>
    </ligand>
</feature>
<dbReference type="GO" id="GO:0004345">
    <property type="term" value="F:glucose-6-phosphate dehydrogenase activity"/>
    <property type="evidence" value="ECO:0007669"/>
    <property type="project" value="UniProtKB-UniRule"/>
</dbReference>
<dbReference type="PANTHER" id="PTHR23429">
    <property type="entry name" value="GLUCOSE-6-PHOSPHATE 1-DEHYDROGENASE G6PD"/>
    <property type="match status" value="1"/>
</dbReference>
<keyword evidence="6 7" id="KW-0119">Carbohydrate metabolism</keyword>
<feature type="binding site" evidence="7">
    <location>
        <position position="183"/>
    </location>
    <ligand>
        <name>substrate</name>
    </ligand>
</feature>
<comment type="caution">
    <text evidence="10">The sequence shown here is derived from an EMBL/GenBank/DDBJ whole genome shotgun (WGS) entry which is preliminary data.</text>
</comment>
<dbReference type="SUPFAM" id="SSF55347">
    <property type="entry name" value="Glyceraldehyde-3-phosphate dehydrogenase-like, C-terminal domain"/>
    <property type="match status" value="1"/>
</dbReference>
<accession>A0A8J3LLY2</accession>
<evidence type="ECO:0000259" key="9">
    <source>
        <dbReference type="Pfam" id="PF02781"/>
    </source>
</evidence>
<evidence type="ECO:0000256" key="6">
    <source>
        <dbReference type="ARBA" id="ARBA00023277"/>
    </source>
</evidence>
<dbReference type="RefSeq" id="WP_168071691.1">
    <property type="nucleotide sequence ID" value="NZ_BAAAQJ010000003.1"/>
</dbReference>
<dbReference type="GO" id="GO:0006006">
    <property type="term" value="P:glucose metabolic process"/>
    <property type="evidence" value="ECO:0007669"/>
    <property type="project" value="UniProtKB-KW"/>
</dbReference>
<feature type="binding site" evidence="7">
    <location>
        <position position="236"/>
    </location>
    <ligand>
        <name>substrate</name>
    </ligand>
</feature>
<sequence length="491" mass="53998">MSFTQVVPCDFVVFGGTGDLAMRKLLPALYLRDVDGQLPPAFRIVGVSRAGLDNDGYRGKVEAELGTHVPAAALSATAVASFLRRLHFVSADAAAGSGDWQKLVDLLAEAPDRTRVFYLSCAPRLYGPISRTLANSGLVSEQSRVVLEKPIGVDLQSARDINDQVGEVFAESQVFRIDHYLGKEAVQNLLVLRFANMLLEPLWNASAIDHVQITVAESLGAGQRAGYYDGSGALRDMVQNHLLQLLCLVAMEPPASVTDDGVRYEKLKVLRALQPVTGQLAATHTVRAQYEAGALDGRPVPGYRDELDGAESDTETFVALKAEVHNLRWRGVPFYLRTGKRLDARRSEIVVAFKPVPHSIWPGLEPTMTPNRLVIRLQPDEGVRLHMLAKQPGPGGIQLRPVNLGLNFADQIPDRIPDAYERLLMDVVRGNPTLFMRRDEVEAAWVWTESILHAWRDGHAPVHRYPAGSDGPTAAHTLIESDGRHWNEDNA</sequence>
<protein>
    <recommendedName>
        <fullName evidence="7">Glucose-6-phosphate 1-dehydrogenase</fullName>
        <shortName evidence="7">G6PD</shortName>
        <ecNumber evidence="7">1.1.1.49</ecNumber>
    </recommendedName>
</protein>
<evidence type="ECO:0000256" key="2">
    <source>
        <dbReference type="ARBA" id="ARBA00009975"/>
    </source>
</evidence>
<keyword evidence="3 7" id="KW-0313">Glucose metabolism</keyword>
<dbReference type="InterPro" id="IPR036291">
    <property type="entry name" value="NAD(P)-bd_dom_sf"/>
</dbReference>
<dbReference type="SUPFAM" id="SSF51735">
    <property type="entry name" value="NAD(P)-binding Rossmann-fold domains"/>
    <property type="match status" value="1"/>
</dbReference>
<dbReference type="EC" id="1.1.1.49" evidence="7"/>
<dbReference type="PANTHER" id="PTHR23429:SF0">
    <property type="entry name" value="GLUCOSE-6-PHOSPHATE 1-DEHYDROGENASE"/>
    <property type="match status" value="1"/>
</dbReference>
<dbReference type="UniPathway" id="UPA00115">
    <property type="reaction ID" value="UER00408"/>
</dbReference>
<dbReference type="InterPro" id="IPR022674">
    <property type="entry name" value="G6P_DH_NAD-bd"/>
</dbReference>
<comment type="caution">
    <text evidence="7">Lacks conserved residue(s) required for the propagation of feature annotation.</text>
</comment>
<evidence type="ECO:0000259" key="8">
    <source>
        <dbReference type="Pfam" id="PF00479"/>
    </source>
</evidence>